<reference evidence="1" key="1">
    <citation type="submission" date="2021-01" db="EMBL/GenBank/DDBJ databases">
        <authorList>
            <person name="Corre E."/>
            <person name="Pelletier E."/>
            <person name="Niang G."/>
            <person name="Scheremetjew M."/>
            <person name="Finn R."/>
            <person name="Kale V."/>
            <person name="Holt S."/>
            <person name="Cochrane G."/>
            <person name="Meng A."/>
            <person name="Brown T."/>
            <person name="Cohen L."/>
        </authorList>
    </citation>
    <scope>NUCLEOTIDE SEQUENCE</scope>
    <source>
        <strain evidence="1">GSO104</strain>
    </source>
</reference>
<proteinExistence type="predicted"/>
<dbReference type="PANTHER" id="PTHR15852:SF54">
    <property type="entry name" value="PROTEIN SSUH2 HOMOLOG"/>
    <property type="match status" value="1"/>
</dbReference>
<evidence type="ECO:0008006" key="2">
    <source>
        <dbReference type="Google" id="ProtNLM"/>
    </source>
</evidence>
<name>A0A6V2PC23_9STRA</name>
<organism evidence="1">
    <name type="scientific">Ditylum brightwellii</name>
    <dbReference type="NCBI Taxonomy" id="49249"/>
    <lineage>
        <taxon>Eukaryota</taxon>
        <taxon>Sar</taxon>
        <taxon>Stramenopiles</taxon>
        <taxon>Ochrophyta</taxon>
        <taxon>Bacillariophyta</taxon>
        <taxon>Mediophyceae</taxon>
        <taxon>Lithodesmiophycidae</taxon>
        <taxon>Lithodesmiales</taxon>
        <taxon>Lithodesmiaceae</taxon>
        <taxon>Ditylum</taxon>
    </lineage>
</organism>
<evidence type="ECO:0000313" key="1">
    <source>
        <dbReference type="EMBL" id="CAE4660735.1"/>
    </source>
</evidence>
<sequence length="249" mass="27665">MKFVTTLNTLFVGVVTASFFQPASTFLSAYLSPPLYSAISLPPFVSCRFRSPSLLSSSFSSLGKDSEEERVSNITNSKNSEEEKNARQWIFQDDECHDLCENWEKEEDNDSGNIIPGRDVPKAIPHYAAMRTKAAPSAVTKETTTTNEENRARQMLNLRWSLTKAIDECDVTNLMTCGEQCRTCEGEGRHECQFCGGTTFLTVGNKLFLGGGQKCPVCNDEGEVVCPDCKGSGWVAKWRNEMNSTNLRP</sequence>
<accession>A0A6V2PC23</accession>
<dbReference type="SUPFAM" id="SSF57938">
    <property type="entry name" value="DnaJ/Hsp40 cysteine-rich domain"/>
    <property type="match status" value="1"/>
</dbReference>
<dbReference type="AlphaFoldDB" id="A0A6V2PC23"/>
<gene>
    <name evidence="1" type="ORF">DBRI00130_LOCUS40951</name>
</gene>
<dbReference type="EMBL" id="HBNS01056910">
    <property type="protein sequence ID" value="CAE4660735.1"/>
    <property type="molecule type" value="Transcribed_RNA"/>
</dbReference>
<protein>
    <recommendedName>
        <fullName evidence="2">CR-type domain-containing protein</fullName>
    </recommendedName>
</protein>
<dbReference type="PANTHER" id="PTHR15852">
    <property type="entry name" value="PLASTID TRANSCRIPTIONALLY ACTIVE PROTEIN"/>
    <property type="match status" value="1"/>
</dbReference>
<dbReference type="InterPro" id="IPR036410">
    <property type="entry name" value="HSP_DnaJ_Cys-rich_dom_sf"/>
</dbReference>